<dbReference type="EMBL" id="CP030050">
    <property type="protein sequence ID" value="QOZ69149.1"/>
    <property type="molecule type" value="Genomic_DNA"/>
</dbReference>
<sequence length="148" mass="16342">MRADLDVPYIVDLIAGVTADQAASPPADQHLQTQPPNAHCSRSDDVPYEPSAEIKKAMLAAAYAEQMIERLAALQNEEVIRYTGISRAELGLRVWNAPLGEVAGRLGLKKHVLARICRLYEVPTPPKGYFRISFAHRPVRWTRIVGGA</sequence>
<name>A0AAE7NNE9_9BRAD</name>
<accession>A0AAE7NNE9</accession>
<dbReference type="Proteomes" id="UP000594015">
    <property type="component" value="Chromosome"/>
</dbReference>
<dbReference type="AlphaFoldDB" id="A0AAE7NNE9"/>
<evidence type="ECO:0000313" key="3">
    <source>
        <dbReference type="Proteomes" id="UP000594015"/>
    </source>
</evidence>
<organism evidence="2 3">
    <name type="scientific">Bradyrhizobium arachidis</name>
    <dbReference type="NCBI Taxonomy" id="858423"/>
    <lineage>
        <taxon>Bacteria</taxon>
        <taxon>Pseudomonadati</taxon>
        <taxon>Pseudomonadota</taxon>
        <taxon>Alphaproteobacteria</taxon>
        <taxon>Hyphomicrobiales</taxon>
        <taxon>Nitrobacteraceae</taxon>
        <taxon>Bradyrhizobium</taxon>
    </lineage>
</organism>
<evidence type="ECO:0000256" key="1">
    <source>
        <dbReference type="SAM" id="MobiDB-lite"/>
    </source>
</evidence>
<reference evidence="2 3" key="1">
    <citation type="submission" date="2018-06" db="EMBL/GenBank/DDBJ databases">
        <title>Comparative genomics of Bradyrhizobium nodulating Arachidis hypogaea.</title>
        <authorList>
            <person name="Li Y."/>
        </authorList>
    </citation>
    <scope>NUCLEOTIDE SEQUENCE [LARGE SCALE GENOMIC DNA]</scope>
    <source>
        <strain evidence="2 3">CCBAU 051107</strain>
    </source>
</reference>
<protein>
    <submittedName>
        <fullName evidence="2">Uncharacterized protein</fullName>
    </submittedName>
</protein>
<evidence type="ECO:0000313" key="2">
    <source>
        <dbReference type="EMBL" id="QOZ69149.1"/>
    </source>
</evidence>
<gene>
    <name evidence="2" type="ORF">WN72_24625</name>
</gene>
<proteinExistence type="predicted"/>
<dbReference type="RefSeq" id="WP_092216335.1">
    <property type="nucleotide sequence ID" value="NZ_CP030050.1"/>
</dbReference>
<dbReference type="KEGG" id="barh:WN72_24625"/>
<feature type="region of interest" description="Disordered" evidence="1">
    <location>
        <begin position="22"/>
        <end position="47"/>
    </location>
</feature>